<dbReference type="Gene3D" id="6.10.250.2980">
    <property type="match status" value="1"/>
</dbReference>
<reference evidence="4 5" key="1">
    <citation type="submission" date="2019-03" db="EMBL/GenBank/DDBJ databases">
        <title>First draft genome of Liparis tanakae, snailfish: a comprehensive survey of snailfish specific genes.</title>
        <authorList>
            <person name="Kim W."/>
            <person name="Song I."/>
            <person name="Jeong J.-H."/>
            <person name="Kim D."/>
            <person name="Kim S."/>
            <person name="Ryu S."/>
            <person name="Song J.Y."/>
            <person name="Lee S.K."/>
        </authorList>
    </citation>
    <scope>NUCLEOTIDE SEQUENCE [LARGE SCALE GENOMIC DNA]</scope>
    <source>
        <tissue evidence="4">Muscle</tissue>
    </source>
</reference>
<organism evidence="4 5">
    <name type="scientific">Liparis tanakae</name>
    <name type="common">Tanaka's snailfish</name>
    <dbReference type="NCBI Taxonomy" id="230148"/>
    <lineage>
        <taxon>Eukaryota</taxon>
        <taxon>Metazoa</taxon>
        <taxon>Chordata</taxon>
        <taxon>Craniata</taxon>
        <taxon>Vertebrata</taxon>
        <taxon>Euteleostomi</taxon>
        <taxon>Actinopterygii</taxon>
        <taxon>Neopterygii</taxon>
        <taxon>Teleostei</taxon>
        <taxon>Neoteleostei</taxon>
        <taxon>Acanthomorphata</taxon>
        <taxon>Eupercaria</taxon>
        <taxon>Perciformes</taxon>
        <taxon>Cottioidei</taxon>
        <taxon>Cottales</taxon>
        <taxon>Liparidae</taxon>
        <taxon>Liparis</taxon>
    </lineage>
</organism>
<dbReference type="InterPro" id="IPR051724">
    <property type="entry name" value="Actin_motor_Myosin"/>
</dbReference>
<evidence type="ECO:0000259" key="3">
    <source>
        <dbReference type="PROSITE" id="PS51456"/>
    </source>
</evidence>
<dbReference type="FunFam" id="3.30.70.1590:FF:000002">
    <property type="entry name" value="unconventional myosin-VI isoform X1"/>
    <property type="match status" value="1"/>
</dbReference>
<comment type="similarity">
    <text evidence="1">Belongs to the TRAFAC class myosin-kinesin ATPase superfamily. Myosin family.</text>
</comment>
<evidence type="ECO:0000313" key="5">
    <source>
        <dbReference type="Proteomes" id="UP000314294"/>
    </source>
</evidence>
<dbReference type="InterPro" id="IPR001609">
    <property type="entry name" value="Myosin_head_motor_dom-like"/>
</dbReference>
<feature type="compositionally biased region" description="Basic and acidic residues" evidence="2">
    <location>
        <begin position="207"/>
        <end position="276"/>
    </location>
</feature>
<dbReference type="SUPFAM" id="SSF52540">
    <property type="entry name" value="P-loop containing nucleoside triphosphate hydrolases"/>
    <property type="match status" value="1"/>
</dbReference>
<comment type="caution">
    <text evidence="1">Lacks conserved residue(s) required for the propagation of feature annotation.</text>
</comment>
<accession>A0A4Z2GU33</accession>
<dbReference type="Gene3D" id="6.10.220.10">
    <property type="match status" value="1"/>
</dbReference>
<dbReference type="PROSITE" id="PS51456">
    <property type="entry name" value="MYOSIN_MOTOR"/>
    <property type="match status" value="1"/>
</dbReference>
<gene>
    <name evidence="4" type="primary">MYO6_1</name>
    <name evidence="4" type="ORF">EYF80_032947</name>
</gene>
<dbReference type="GO" id="GO:0005524">
    <property type="term" value="F:ATP binding"/>
    <property type="evidence" value="ECO:0007669"/>
    <property type="project" value="InterPro"/>
</dbReference>
<evidence type="ECO:0000256" key="2">
    <source>
        <dbReference type="SAM" id="MobiDB-lite"/>
    </source>
</evidence>
<dbReference type="Pfam" id="PF21521">
    <property type="entry name" value="MYO6_lever"/>
    <property type="match status" value="2"/>
</dbReference>
<feature type="compositionally biased region" description="Basic and acidic residues" evidence="2">
    <location>
        <begin position="293"/>
        <end position="306"/>
    </location>
</feature>
<keyword evidence="5" id="KW-1185">Reference proteome</keyword>
<sequence>MGLMTVFSSGMVSVLDLMQGGFPSRAPFHELYNMYQQYMPPKLTRLDPRLFCKALFKALGLNENDYKFGLTRVFFRPGKFKEFDQIMKSDPEHLAELVKKVNTWLLHSRWKKVQWCSLSVIKRTPRLFCIDGLVKVRLLKQRMSRFTEVVVGLKEGQQEMSQQVQQLEAAIDTLVATIKSTVMSRMDIDHQHRALVTRSEQLLTAMQDKKKEEEERERLQRIEEEMQRERTRREEEERRREQDEEERRLKAEMELKRKQEEEERKRRDEEERKMQVEMEVEMEVQLQAEREEDVSRQAVHEQERRDRELALRIAKSESELIPEEVQSDASLRR</sequence>
<protein>
    <submittedName>
        <fullName evidence="4">Unconventional myosin-VI</fullName>
    </submittedName>
</protein>
<proteinExistence type="inferred from homology"/>
<dbReference type="GO" id="GO:0003779">
    <property type="term" value="F:actin binding"/>
    <property type="evidence" value="ECO:0007669"/>
    <property type="project" value="UniProtKB-KW"/>
</dbReference>
<dbReference type="PANTHER" id="PTHR46049:SF5">
    <property type="entry name" value="PLECKSTRIN HOMOLOGY DOMAIN-CONTAINING FAMILY H MEMBER 3"/>
    <property type="match status" value="1"/>
</dbReference>
<dbReference type="InterPro" id="IPR027417">
    <property type="entry name" value="P-loop_NTPase"/>
</dbReference>
<dbReference type="InterPro" id="IPR049016">
    <property type="entry name" value="MYO6_lever"/>
</dbReference>
<dbReference type="Proteomes" id="UP000314294">
    <property type="component" value="Unassembled WGS sequence"/>
</dbReference>
<dbReference type="GO" id="GO:0016459">
    <property type="term" value="C:myosin complex"/>
    <property type="evidence" value="ECO:0007669"/>
    <property type="project" value="UniProtKB-KW"/>
</dbReference>
<dbReference type="EMBL" id="SRLO01000419">
    <property type="protein sequence ID" value="TNN56851.1"/>
    <property type="molecule type" value="Genomic_DNA"/>
</dbReference>
<keyword evidence="1" id="KW-0518">Myosin</keyword>
<dbReference type="AlphaFoldDB" id="A0A4Z2GU33"/>
<comment type="caution">
    <text evidence="4">The sequence shown here is derived from an EMBL/GenBank/DDBJ whole genome shotgun (WGS) entry which is preliminary data.</text>
</comment>
<dbReference type="Pfam" id="PF00063">
    <property type="entry name" value="Myosin_head"/>
    <property type="match status" value="1"/>
</dbReference>
<dbReference type="PANTHER" id="PTHR46049">
    <property type="entry name" value="AGAP003327-PA"/>
    <property type="match status" value="1"/>
</dbReference>
<evidence type="ECO:0000313" key="4">
    <source>
        <dbReference type="EMBL" id="TNN56851.1"/>
    </source>
</evidence>
<dbReference type="OrthoDB" id="6108017at2759"/>
<feature type="domain" description="Myosin motor" evidence="3">
    <location>
        <begin position="1"/>
        <end position="88"/>
    </location>
</feature>
<keyword evidence="1" id="KW-0505">Motor protein</keyword>
<evidence type="ECO:0000256" key="1">
    <source>
        <dbReference type="PROSITE-ProRule" id="PRU00782"/>
    </source>
</evidence>
<feature type="region of interest" description="Disordered" evidence="2">
    <location>
        <begin position="206"/>
        <end position="306"/>
    </location>
</feature>
<dbReference type="Gene3D" id="3.30.70.1590">
    <property type="match status" value="1"/>
</dbReference>
<name>A0A4Z2GU33_9TELE</name>
<keyword evidence="1" id="KW-0009">Actin-binding</keyword>
<dbReference type="GO" id="GO:0003774">
    <property type="term" value="F:cytoskeletal motor activity"/>
    <property type="evidence" value="ECO:0007669"/>
    <property type="project" value="InterPro"/>
</dbReference>